<dbReference type="AlphaFoldDB" id="A0A5M6BYK6"/>
<feature type="compositionally biased region" description="Low complexity" evidence="1">
    <location>
        <begin position="17"/>
        <end position="31"/>
    </location>
</feature>
<feature type="compositionally biased region" description="Polar residues" evidence="1">
    <location>
        <begin position="7"/>
        <end position="16"/>
    </location>
</feature>
<feature type="region of interest" description="Disordered" evidence="1">
    <location>
        <begin position="467"/>
        <end position="520"/>
    </location>
</feature>
<accession>A0A5M6BYK6</accession>
<gene>
    <name evidence="3" type="ORF">CI109_104096</name>
</gene>
<feature type="compositionally biased region" description="Low complexity" evidence="1">
    <location>
        <begin position="532"/>
        <end position="549"/>
    </location>
</feature>
<feature type="transmembrane region" description="Helical" evidence="2">
    <location>
        <begin position="307"/>
        <end position="330"/>
    </location>
</feature>
<reference evidence="3" key="1">
    <citation type="submission" date="2017-08" db="EMBL/GenBank/DDBJ databases">
        <authorList>
            <person name="Cuomo C."/>
            <person name="Billmyre B."/>
            <person name="Heitman J."/>
        </authorList>
    </citation>
    <scope>NUCLEOTIDE SEQUENCE</scope>
    <source>
        <strain evidence="3">CBS 12478</strain>
    </source>
</reference>
<feature type="compositionally biased region" description="Basic and acidic residues" evidence="1">
    <location>
        <begin position="627"/>
        <end position="644"/>
    </location>
</feature>
<protein>
    <submittedName>
        <fullName evidence="3">Uncharacterized protein</fullName>
    </submittedName>
</protein>
<reference evidence="3" key="2">
    <citation type="submission" date="2024-01" db="EMBL/GenBank/DDBJ databases">
        <title>Comparative genomics of Cryptococcus and Kwoniella reveals pathogenesis evolution and contrasting modes of karyotype evolution via chromosome fusion or intercentromeric recombination.</title>
        <authorList>
            <person name="Coelho M.A."/>
            <person name="David-Palma M."/>
            <person name="Shea T."/>
            <person name="Bowers K."/>
            <person name="McGinley-Smith S."/>
            <person name="Mohammad A.W."/>
            <person name="Gnirke A."/>
            <person name="Yurkov A.M."/>
            <person name="Nowrousian M."/>
            <person name="Sun S."/>
            <person name="Cuomo C.A."/>
            <person name="Heitman J."/>
        </authorList>
    </citation>
    <scope>NUCLEOTIDE SEQUENCE</scope>
    <source>
        <strain evidence="3">CBS 12478</strain>
    </source>
</reference>
<dbReference type="KEGG" id="ksn:43589317"/>
<dbReference type="GeneID" id="43589317"/>
<keyword evidence="2" id="KW-0812">Transmembrane</keyword>
<name>A0A5M6BYK6_9TREE</name>
<evidence type="ECO:0000313" key="3">
    <source>
        <dbReference type="EMBL" id="WWD19634.1"/>
    </source>
</evidence>
<evidence type="ECO:0000256" key="1">
    <source>
        <dbReference type="SAM" id="MobiDB-lite"/>
    </source>
</evidence>
<evidence type="ECO:0000313" key="4">
    <source>
        <dbReference type="Proteomes" id="UP000322225"/>
    </source>
</evidence>
<organism evidence="3 4">
    <name type="scientific">Kwoniella shandongensis</name>
    <dbReference type="NCBI Taxonomy" id="1734106"/>
    <lineage>
        <taxon>Eukaryota</taxon>
        <taxon>Fungi</taxon>
        <taxon>Dikarya</taxon>
        <taxon>Basidiomycota</taxon>
        <taxon>Agaricomycotina</taxon>
        <taxon>Tremellomycetes</taxon>
        <taxon>Tremellales</taxon>
        <taxon>Cryptococcaceae</taxon>
        <taxon>Kwoniella</taxon>
    </lineage>
</organism>
<dbReference type="Proteomes" id="UP000322225">
    <property type="component" value="Chromosome 7"/>
</dbReference>
<dbReference type="EMBL" id="CP144057">
    <property type="protein sequence ID" value="WWD19634.1"/>
    <property type="molecule type" value="Genomic_DNA"/>
</dbReference>
<dbReference type="Gene3D" id="2.60.120.260">
    <property type="entry name" value="Galactose-binding domain-like"/>
    <property type="match status" value="2"/>
</dbReference>
<feature type="region of interest" description="Disordered" evidence="1">
    <location>
        <begin position="396"/>
        <end position="419"/>
    </location>
</feature>
<evidence type="ECO:0000256" key="2">
    <source>
        <dbReference type="SAM" id="Phobius"/>
    </source>
</evidence>
<keyword evidence="4" id="KW-1185">Reference proteome</keyword>
<dbReference type="OrthoDB" id="2563669at2759"/>
<sequence>MKMNITVDDTSPQFEWSPSSSWTASHSSDPSRGQYYQQTYHSTSSDDASFTFRFNGTAIYIYGARRSEHGTYSVQLDEGDVLYTLGYDDPDRFQTLLYTAGGLSHNIEHVITLTNLPSKTASLPNHTNVWGLDIDYVVVSSPIVGSLYTSKYDNVATTFAYSGKDWIQSAEPESDGYYNGTNALTHTVGDGVTFSFSGSSVQLFGTADRDRGNYSVKLDSGVSHVFNGSSDEISIGTSLYVASNLTDEPHTLHVTNLGGSGTVLDIDYAVVNSSFPPLLDDSKGIVILNNSLPTAPRLVTPHHSTNITAALAGGVIGGVVLLLVTMLLLWCCVFRRKKERGSGLTKGAPVDLYENEEKGKTYQVDPYPINDSSVVQEQWHPSIDQEIIERERQRQLARTPSVAGTSVHFPPSPTRSNDRLVAPAHRRSHSYAESTTSSICCGCDRHSHSYSLPESFGPTSPALNTWSRYPLHPHQIQGPSGGGGPQSPSAQYIPDMRYGNSPTSTLDNAPPSPPFRTAPLYIPTSYPLPVRTRSSGSFSHSSPTATSSSIPMTRSPSNHNNRRMSTLSREREREIDAGPVSPTIESEDENSQGGHTTSGEEDVALGLVGVERPRPRRGILPPDYEQATERMLHLNNRERDAKSP</sequence>
<feature type="region of interest" description="Disordered" evidence="1">
    <location>
        <begin position="532"/>
        <end position="644"/>
    </location>
</feature>
<proteinExistence type="predicted"/>
<keyword evidence="2" id="KW-1133">Transmembrane helix</keyword>
<feature type="compositionally biased region" description="Polar residues" evidence="1">
    <location>
        <begin position="550"/>
        <end position="567"/>
    </location>
</feature>
<keyword evidence="2" id="KW-0472">Membrane</keyword>
<feature type="region of interest" description="Disordered" evidence="1">
    <location>
        <begin position="1"/>
        <end position="35"/>
    </location>
</feature>
<dbReference type="RefSeq" id="XP_031860409.1">
    <property type="nucleotide sequence ID" value="XM_032005175.1"/>
</dbReference>